<evidence type="ECO:0000313" key="2">
    <source>
        <dbReference type="Proteomes" id="UP000636793"/>
    </source>
</evidence>
<reference evidence="1" key="1">
    <citation type="journal article" date="2014" name="Int. J. Syst. Evol. Microbiol.">
        <title>Complete genome sequence of Corynebacterium casei LMG S-19264T (=DSM 44701T), isolated from a smear-ripened cheese.</title>
        <authorList>
            <consortium name="US DOE Joint Genome Institute (JGI-PGF)"/>
            <person name="Walter F."/>
            <person name="Albersmeier A."/>
            <person name="Kalinowski J."/>
            <person name="Ruckert C."/>
        </authorList>
    </citation>
    <scope>NUCLEOTIDE SEQUENCE</scope>
    <source>
        <strain evidence="1">CGMCC 1.15085</strain>
    </source>
</reference>
<keyword evidence="2" id="KW-1185">Reference proteome</keyword>
<dbReference type="InterPro" id="IPR025447">
    <property type="entry name" value="DUF4192"/>
</dbReference>
<dbReference type="EMBL" id="BMHI01000001">
    <property type="protein sequence ID" value="GGB18048.1"/>
    <property type="molecule type" value="Genomic_DNA"/>
</dbReference>
<proteinExistence type="predicted"/>
<gene>
    <name evidence="1" type="ORF">GCM10011492_04890</name>
</gene>
<evidence type="ECO:0000313" key="1">
    <source>
        <dbReference type="EMBL" id="GGB18048.1"/>
    </source>
</evidence>
<dbReference type="AlphaFoldDB" id="A0A916SVC9"/>
<sequence length="345" mass="37485">MASSLHGIGDVVAYLPYELGYIPKESLAVIGLRDGQLKITARLNRPDSSGAVPLAQHVATRFERAGPDREPDDVVVLCYGPFGAADRLFVMELRSLLVRSAVPLSHVGVVRDGAEWRAEQCSCDGCPRDWAEVPPATSVGPVAERVLQGVVPAENRADLEHRFHLRHPLVAAAVESRLRDGPPMHVHTAQVLPRVLLEEETPVHALPIDVLAGATVAVEPVEVRDQVLSWLMPDFLPPEVVEVDAPVDPHHLGLPPLWLRDLDDFDDPVARVSRRLEEWIGCIPPPRSVPVLLLVAGIQWTTGSGVLATMAVDRALDIEPECKLAVLLAAALRAGLHPAPHRRPA</sequence>
<dbReference type="RefSeq" id="WP_188835354.1">
    <property type="nucleotide sequence ID" value="NZ_BMHI01000001.1"/>
</dbReference>
<protein>
    <recommendedName>
        <fullName evidence="3">DUF4192 domain-containing protein</fullName>
    </recommendedName>
</protein>
<reference evidence="1" key="2">
    <citation type="submission" date="2020-09" db="EMBL/GenBank/DDBJ databases">
        <authorList>
            <person name="Sun Q."/>
            <person name="Zhou Y."/>
        </authorList>
    </citation>
    <scope>NUCLEOTIDE SEQUENCE</scope>
    <source>
        <strain evidence="1">CGMCC 1.15085</strain>
    </source>
</reference>
<name>A0A916SVC9_9MICO</name>
<comment type="caution">
    <text evidence="1">The sequence shown here is derived from an EMBL/GenBank/DDBJ whole genome shotgun (WGS) entry which is preliminary data.</text>
</comment>
<dbReference type="Pfam" id="PF13830">
    <property type="entry name" value="DUF4192"/>
    <property type="match status" value="2"/>
</dbReference>
<accession>A0A916SVC9</accession>
<organism evidence="1 2">
    <name type="scientific">Flexivirga endophytica</name>
    <dbReference type="NCBI Taxonomy" id="1849103"/>
    <lineage>
        <taxon>Bacteria</taxon>
        <taxon>Bacillati</taxon>
        <taxon>Actinomycetota</taxon>
        <taxon>Actinomycetes</taxon>
        <taxon>Micrococcales</taxon>
        <taxon>Dermacoccaceae</taxon>
        <taxon>Flexivirga</taxon>
    </lineage>
</organism>
<evidence type="ECO:0008006" key="3">
    <source>
        <dbReference type="Google" id="ProtNLM"/>
    </source>
</evidence>
<dbReference type="Proteomes" id="UP000636793">
    <property type="component" value="Unassembled WGS sequence"/>
</dbReference>